<name>A0A2Z3S190_9MICO</name>
<feature type="domain" description="DUF4333" evidence="2">
    <location>
        <begin position="54"/>
        <end position="116"/>
    </location>
</feature>
<reference evidence="3 4" key="1">
    <citation type="submission" date="2017-10" db="EMBL/GenBank/DDBJ databases">
        <title>Genome of an Actinobacterium that displays light-enhanced growth.</title>
        <authorList>
            <person name="Maresca J.A."/>
            <person name="Hempel P."/>
            <person name="Shevchenko O."/>
            <person name="Miller K.J."/>
            <person name="Hahn M.W."/>
        </authorList>
    </citation>
    <scope>NUCLEOTIDE SEQUENCE [LARGE SCALE GENOMIC DNA]</scope>
    <source>
        <strain evidence="3 4">MWH-Mo1</strain>
    </source>
</reference>
<accession>A0A2Z3S190</accession>
<organism evidence="3 4">
    <name type="scientific">Aurantimicrobium photophilum</name>
    <dbReference type="NCBI Taxonomy" id="1987356"/>
    <lineage>
        <taxon>Bacteria</taxon>
        <taxon>Bacillati</taxon>
        <taxon>Actinomycetota</taxon>
        <taxon>Actinomycetes</taxon>
        <taxon>Micrococcales</taxon>
        <taxon>Microbacteriaceae</taxon>
        <taxon>Aurantimicrobium</taxon>
    </lineage>
</organism>
<keyword evidence="4" id="KW-1185">Reference proteome</keyword>
<evidence type="ECO:0000313" key="4">
    <source>
        <dbReference type="Proteomes" id="UP000246894"/>
    </source>
</evidence>
<dbReference type="InterPro" id="IPR025637">
    <property type="entry name" value="DUF4333"/>
</dbReference>
<protein>
    <recommendedName>
        <fullName evidence="2">DUF4333 domain-containing protein</fullName>
    </recommendedName>
</protein>
<dbReference type="Pfam" id="PF14230">
    <property type="entry name" value="DUF4333"/>
    <property type="match status" value="1"/>
</dbReference>
<evidence type="ECO:0000259" key="2">
    <source>
        <dbReference type="Pfam" id="PF14230"/>
    </source>
</evidence>
<feature type="transmembrane region" description="Helical" evidence="1">
    <location>
        <begin position="27"/>
        <end position="50"/>
    </location>
</feature>
<dbReference type="KEGG" id="aum:AURMO_01396"/>
<dbReference type="RefSeq" id="WP_110234345.1">
    <property type="nucleotide sequence ID" value="NZ_CP023994.1"/>
</dbReference>
<keyword evidence="1" id="KW-0812">Transmembrane</keyword>
<dbReference type="EMBL" id="CP023994">
    <property type="protein sequence ID" value="AWR21986.1"/>
    <property type="molecule type" value="Genomic_DNA"/>
</dbReference>
<proteinExistence type="predicted"/>
<keyword evidence="1" id="KW-0472">Membrane</keyword>
<gene>
    <name evidence="3" type="ORF">AURMO_01396</name>
</gene>
<sequence length="132" mass="14158">MSSEDPTTPAPTFRDVFRHMKASTMGWLGVLAGVLVVTVLGFVLIGFGVLSFNTDGLIRLDPERVAMQIQADYKDNLGITAVVECPDLLVAPKNFTFKCMAQSGAAVATVNVTITDLIGNIIWFPESDLPVG</sequence>
<keyword evidence="1" id="KW-1133">Transmembrane helix</keyword>
<dbReference type="Proteomes" id="UP000246894">
    <property type="component" value="Chromosome"/>
</dbReference>
<dbReference type="AlphaFoldDB" id="A0A2Z3S190"/>
<evidence type="ECO:0000256" key="1">
    <source>
        <dbReference type="SAM" id="Phobius"/>
    </source>
</evidence>
<evidence type="ECO:0000313" key="3">
    <source>
        <dbReference type="EMBL" id="AWR21986.1"/>
    </source>
</evidence>